<dbReference type="VEuPathDB" id="TriTrypDB:TcCLB.507941.100"/>
<gene>
    <name evidence="1" type="ORF">C3747_143g124</name>
</gene>
<name>A0A2V2W9E0_TRYCR</name>
<dbReference type="OrthoDB" id="245406at2759"/>
<dbReference type="VEuPathDB" id="TriTrypDB:TcG_05148"/>
<dbReference type="VEuPathDB" id="TriTrypDB:C4B63_188g43"/>
<organism evidence="1 2">
    <name type="scientific">Trypanosoma cruzi</name>
    <dbReference type="NCBI Taxonomy" id="5693"/>
    <lineage>
        <taxon>Eukaryota</taxon>
        <taxon>Discoba</taxon>
        <taxon>Euglenozoa</taxon>
        <taxon>Kinetoplastea</taxon>
        <taxon>Metakinetoplastina</taxon>
        <taxon>Trypanosomatida</taxon>
        <taxon>Trypanosomatidae</taxon>
        <taxon>Trypanosoma</taxon>
        <taxon>Schizotrypanum</taxon>
    </lineage>
</organism>
<evidence type="ECO:0000313" key="2">
    <source>
        <dbReference type="Proteomes" id="UP000246078"/>
    </source>
</evidence>
<dbReference type="OMA" id="NEWENGY"/>
<dbReference type="VEuPathDB" id="TriTrypDB:TcCL_ESM05421"/>
<dbReference type="VEuPathDB" id="TriTrypDB:Tc_MARK_8387"/>
<dbReference type="AlphaFoldDB" id="A0A2V2W9E0"/>
<reference evidence="1 2" key="1">
    <citation type="journal article" date="2018" name="Microb. Genom.">
        <title>Expanding an expanded genome: long-read sequencing of Trypanosoma cruzi.</title>
        <authorList>
            <person name="Berna L."/>
            <person name="Rodriguez M."/>
            <person name="Chiribao M.L."/>
            <person name="Parodi-Talice A."/>
            <person name="Pita S."/>
            <person name="Rijo G."/>
            <person name="Alvarez-Valin F."/>
            <person name="Robello C."/>
        </authorList>
    </citation>
    <scope>NUCLEOTIDE SEQUENCE [LARGE SCALE GENOMIC DNA]</scope>
    <source>
        <strain evidence="1 2">TCC</strain>
    </source>
</reference>
<evidence type="ECO:0000313" key="1">
    <source>
        <dbReference type="EMBL" id="PWV04797.1"/>
    </source>
</evidence>
<comment type="caution">
    <text evidence="1">The sequence shown here is derived from an EMBL/GenBank/DDBJ whole genome shotgun (WGS) entry which is preliminary data.</text>
</comment>
<dbReference type="Proteomes" id="UP000246078">
    <property type="component" value="Unassembled WGS sequence"/>
</dbReference>
<proteinExistence type="predicted"/>
<dbReference type="SMR" id="A0A2V2W9E0"/>
<dbReference type="VEuPathDB" id="TriTrypDB:C3747_143g124"/>
<dbReference type="VEuPathDB" id="TriTrypDB:BCY84_15644"/>
<dbReference type="VEuPathDB" id="TriTrypDB:ECC02_007867"/>
<dbReference type="VEuPathDB" id="TriTrypDB:TCSYLVIO_009863"/>
<dbReference type="VEuPathDB" id="TriTrypDB:TcBrA4_0111900"/>
<accession>A0A2V2W9E0</accession>
<dbReference type="VEuPathDB" id="TriTrypDB:TCDM_07292"/>
<dbReference type="VEuPathDB" id="TriTrypDB:TcCL_ESM05422"/>
<sequence>MAQRPVSRVLDAFQTCSASRVPRRPLSSGATVEERAAGIMFGYVETIQLPEKIDWRTFFQFCPSVTTGLPPACVLFLALMTSPTRMLRRLWGLTRGTAKTLAVSSWMDSSSAAAAAAAATFCFVKNINSCCCCCCCRGNNKNRNNDSDVAVSPQRHRFFPRHRRPLSAVGFDSVAICVSRRYLAGDGPAQKEPKRDECFAQDDMVFSKTGVDDEWTALQLPRARWYARQVQRSPVDSECVRRLCQDTHMRTEHRRVAMALGCIYASNSSSSSDGDGGGVSVTDVLLCLPITDRAATVAALLRFFSHYAVSSDRLHEALATVLNDRHATKKEAWVLLQAMMAVSDVSSIVQLWGITEVVRHVVLGEGGSSVVHRERTTTALRFGECVLTAETLAALCEESGLWYESAAYHSFASGVLLEVTEEGKKSNRCGFGEEMVVLLRAVRNGEYTAPSSSSSSPPIGTIEALRKEMSPVVATYTMHRVAAELTRNEWENGYDASNREGSGNRGSRSGSDMTALQYMRNAAPLSDDAVCAQAFKLHFDMRLGSLSTSLALLPSCRHDWHRTVRLMQHTHRAGVAHSLDALWELMELAPSGRYYVMLRLQASQYRFRGANHNCTLLLEAKATAEALGAPEGFEALSAGPWRHLAEAAARHQPHVGQALWSLPVSYIPRVAAAMPHLPSSVLSCWIRLLLRHRRYDSVDVVLQMAAERGVVPEMMALVEVLESVYDLDGDAAQLQRVVRSVRSLFPYCAPAVFRAFVERTAAQMHDRPSHSWSTGLKLLSTVSVLGLLHYPRSCLESIAACAPTPVVYAMLQILSEEGDAAAVEGDGGAAVPCSSPAPLELGALRRLLRSAQMAGLRPKVDVVAVSCATKKTAWWSSDTAVAGVPMATALYRMQAVGLWRHALQEVSWMKMSCVDGAARCDGVAVHHAVRLASFGSDSVATLRRGVLAAEEMGRKKVGLVESGRACRLTRVDDAMLISTIACVAGALVARGRWESALRIIPLGVTDLPSLLRIARLKALQCSSAFDVHAAMLLEPEQRPRKNKWRKYQQASCRPAFRRRRCGMPAGVRRIVKKMQMSEMFRWWDKRS</sequence>
<protein>
    <submittedName>
        <fullName evidence="1">Uncharacterized protein</fullName>
    </submittedName>
</protein>
<dbReference type="EMBL" id="PRFC01000143">
    <property type="protein sequence ID" value="PWV04797.1"/>
    <property type="molecule type" value="Genomic_DNA"/>
</dbReference>